<evidence type="ECO:0000256" key="1">
    <source>
        <dbReference type="SAM" id="MobiDB-lite"/>
    </source>
</evidence>
<proteinExistence type="predicted"/>
<feature type="compositionally biased region" description="Basic and acidic residues" evidence="1">
    <location>
        <begin position="8"/>
        <end position="17"/>
    </location>
</feature>
<feature type="region of interest" description="Disordered" evidence="1">
    <location>
        <begin position="1"/>
        <end position="41"/>
    </location>
</feature>
<comment type="caution">
    <text evidence="2">The sequence shown here is derived from an EMBL/GenBank/DDBJ whole genome shotgun (WGS) entry which is preliminary data.</text>
</comment>
<organism evidence="2 3">
    <name type="scientific">Candidatus Uhrbacteria bacterium GW2011_GWF2_46_218</name>
    <dbReference type="NCBI Taxonomy" id="1619001"/>
    <lineage>
        <taxon>Bacteria</taxon>
        <taxon>Candidatus Uhriibacteriota</taxon>
    </lineage>
</organism>
<dbReference type="EMBL" id="LCMG01000020">
    <property type="protein sequence ID" value="KKU32276.1"/>
    <property type="molecule type" value="Genomic_DNA"/>
</dbReference>
<accession>A0A0G1PHM9</accession>
<sequence length="457" mass="51669">MFPFSHSSRRDGIDRSPSESVAHPFAAPAEAVPPVADPAVGGRVRRTSANLSEAIMDSVSSVRDSLHERYRSHFNILRREIIDFTKAHDIPIESLAKPDLLREAAGKLSTQDLERLANLLERFEYLIVKKEPGKEKLPEHLQEIERLYHLEDQYTSQVTFLEYVGILKEGAIIGIDGHEYPIPKLEQIALRLFERRGELSAKHDQGFTKLLLVPFGMNLDMLISTLKQFLLDYKGSHPDFMFDTDDPISNIRKRLKRSDTTDTEAFQNANGGDHQELVYYPLFFNENHQGKTKTKILEDQSVNPASFPGWTVHLFQPSDPSNQHSLGFAPIPEEKGTTQGNEIPRQDLKTGKYSCEYLDILGSAKQQDSPYCHESGLTPEDWISAFMMHLHETGKPLDENKSCYLVGAFFPSLGIPRASWSIDYMDGRSYGSNRVSLNIQYIHGTSSDIGSRFSVII</sequence>
<protein>
    <submittedName>
        <fullName evidence="2">Uncharacterized protein</fullName>
    </submittedName>
</protein>
<evidence type="ECO:0000313" key="2">
    <source>
        <dbReference type="EMBL" id="KKU32276.1"/>
    </source>
</evidence>
<gene>
    <name evidence="2" type="ORF">UX45_C0020G0004</name>
</gene>
<evidence type="ECO:0000313" key="3">
    <source>
        <dbReference type="Proteomes" id="UP000034705"/>
    </source>
</evidence>
<dbReference type="Proteomes" id="UP000034705">
    <property type="component" value="Unassembled WGS sequence"/>
</dbReference>
<reference evidence="2 3" key="1">
    <citation type="journal article" date="2015" name="Nature">
        <title>rRNA introns, odd ribosomes, and small enigmatic genomes across a large radiation of phyla.</title>
        <authorList>
            <person name="Brown C.T."/>
            <person name="Hug L.A."/>
            <person name="Thomas B.C."/>
            <person name="Sharon I."/>
            <person name="Castelle C.J."/>
            <person name="Singh A."/>
            <person name="Wilkins M.J."/>
            <person name="Williams K.H."/>
            <person name="Banfield J.F."/>
        </authorList>
    </citation>
    <scope>NUCLEOTIDE SEQUENCE [LARGE SCALE GENOMIC DNA]</scope>
</reference>
<name>A0A0G1PHM9_9BACT</name>
<dbReference type="AlphaFoldDB" id="A0A0G1PHM9"/>
<feature type="compositionally biased region" description="Low complexity" evidence="1">
    <location>
        <begin position="21"/>
        <end position="40"/>
    </location>
</feature>